<dbReference type="Pfam" id="PF12697">
    <property type="entry name" value="Abhydrolase_6"/>
    <property type="match status" value="1"/>
</dbReference>
<dbReference type="PATRIC" id="fig|1280954.3.peg.3199"/>
<dbReference type="STRING" id="1280954.HPO_15833"/>
<dbReference type="SUPFAM" id="SSF53474">
    <property type="entry name" value="alpha/beta-Hydrolases"/>
    <property type="match status" value="1"/>
</dbReference>
<evidence type="ECO:0000313" key="3">
    <source>
        <dbReference type="EMBL" id="KCZ97302.1"/>
    </source>
</evidence>
<proteinExistence type="predicted"/>
<feature type="transmembrane region" description="Helical" evidence="1">
    <location>
        <begin position="6"/>
        <end position="25"/>
    </location>
</feature>
<dbReference type="Proteomes" id="UP000027100">
    <property type="component" value="Unassembled WGS sequence"/>
</dbReference>
<dbReference type="InterPro" id="IPR000073">
    <property type="entry name" value="AB_hydrolase_1"/>
</dbReference>
<organism evidence="3 4">
    <name type="scientific">Hyphomonas polymorpha PS728</name>
    <dbReference type="NCBI Taxonomy" id="1280954"/>
    <lineage>
        <taxon>Bacteria</taxon>
        <taxon>Pseudomonadati</taxon>
        <taxon>Pseudomonadota</taxon>
        <taxon>Alphaproteobacteria</taxon>
        <taxon>Hyphomonadales</taxon>
        <taxon>Hyphomonadaceae</taxon>
        <taxon>Hyphomonas</taxon>
    </lineage>
</organism>
<keyword evidence="1" id="KW-1133">Transmembrane helix</keyword>
<accession>A0A062V5S1</accession>
<keyword evidence="1" id="KW-0472">Membrane</keyword>
<reference evidence="3 4" key="1">
    <citation type="journal article" date="2014" name="Antonie Van Leeuwenhoek">
        <title>Hyphomonas beringensis sp. nov. and Hyphomonas chukchiensis sp. nov., isolated from surface seawater of the Bering Sea and Chukchi Sea.</title>
        <authorList>
            <person name="Li C."/>
            <person name="Lai Q."/>
            <person name="Li G."/>
            <person name="Dong C."/>
            <person name="Wang J."/>
            <person name="Liao Y."/>
            <person name="Shao Z."/>
        </authorList>
    </citation>
    <scope>NUCLEOTIDE SEQUENCE [LARGE SCALE GENOMIC DNA]</scope>
    <source>
        <strain evidence="3 4">PS728</strain>
    </source>
</reference>
<dbReference type="PANTHER" id="PTHR12277:SF81">
    <property type="entry name" value="PROTEIN ABHD13"/>
    <property type="match status" value="1"/>
</dbReference>
<dbReference type="AlphaFoldDB" id="A0A062V5S1"/>
<evidence type="ECO:0000259" key="2">
    <source>
        <dbReference type="Pfam" id="PF12697"/>
    </source>
</evidence>
<name>A0A062V5S1_9PROT</name>
<dbReference type="EMBL" id="ARYM01000022">
    <property type="protein sequence ID" value="KCZ97302.1"/>
    <property type="molecule type" value="Genomic_DNA"/>
</dbReference>
<protein>
    <recommendedName>
        <fullName evidence="2">AB hydrolase-1 domain-containing protein</fullName>
    </recommendedName>
</protein>
<sequence length="311" mass="33788">MGGIGAAVLVAIIVLLLASFVAVWLESRSLTSPQGYHQPDPKTFTFAQTPKTEAGLDFEDISFPARNGQTVRGWLVPSDQPADLAIVTLHGAGGNRQSYFDQLSMLHGLGADVLMFDARENGLSDGRGRGIGLAVREAEDAVAAVEEMRRRGHKTVVAYGCSLGGSAAIIAAARDSSIDGIIVEASLSSFEDFVADKANRRLGKLGLKANWATSIWGRAVVAMSRWRMGLEDYERPEDVIDQIAPRPLLLIHGGQDPWVIEAHADRLVERSNQTADYWLIEEAGHCDGYNIREAEYRARVDGFIEALRAAD</sequence>
<dbReference type="PANTHER" id="PTHR12277">
    <property type="entry name" value="ALPHA/BETA HYDROLASE DOMAIN-CONTAINING PROTEIN"/>
    <property type="match status" value="1"/>
</dbReference>
<dbReference type="InterPro" id="IPR029058">
    <property type="entry name" value="AB_hydrolase_fold"/>
</dbReference>
<evidence type="ECO:0000256" key="1">
    <source>
        <dbReference type="SAM" id="Phobius"/>
    </source>
</evidence>
<gene>
    <name evidence="3" type="ORF">HPO_15833</name>
</gene>
<keyword evidence="1" id="KW-0812">Transmembrane</keyword>
<dbReference type="eggNOG" id="COG1073">
    <property type="taxonomic scope" value="Bacteria"/>
</dbReference>
<comment type="caution">
    <text evidence="3">The sequence shown here is derived from an EMBL/GenBank/DDBJ whole genome shotgun (WGS) entry which is preliminary data.</text>
</comment>
<keyword evidence="4" id="KW-1185">Reference proteome</keyword>
<dbReference type="Gene3D" id="3.40.50.1820">
    <property type="entry name" value="alpha/beta hydrolase"/>
    <property type="match status" value="1"/>
</dbReference>
<evidence type="ECO:0000313" key="4">
    <source>
        <dbReference type="Proteomes" id="UP000027100"/>
    </source>
</evidence>
<feature type="domain" description="AB hydrolase-1" evidence="2">
    <location>
        <begin position="86"/>
        <end position="286"/>
    </location>
</feature>